<reference evidence="2" key="2">
    <citation type="submission" date="2021-12" db="EMBL/GenBank/DDBJ databases">
        <title>Resequencing data analysis of finger millet.</title>
        <authorList>
            <person name="Hatakeyama M."/>
            <person name="Aluri S."/>
            <person name="Balachadran M.T."/>
            <person name="Sivarajan S.R."/>
            <person name="Poveda L."/>
            <person name="Shimizu-Inatsugi R."/>
            <person name="Schlapbach R."/>
            <person name="Sreeman S.M."/>
            <person name="Shimizu K.K."/>
        </authorList>
    </citation>
    <scope>NUCLEOTIDE SEQUENCE</scope>
</reference>
<evidence type="ECO:0000313" key="3">
    <source>
        <dbReference type="Proteomes" id="UP001054889"/>
    </source>
</evidence>
<comment type="caution">
    <text evidence="2">The sequence shown here is derived from an EMBL/GenBank/DDBJ whole genome shotgun (WGS) entry which is preliminary data.</text>
</comment>
<dbReference type="EMBL" id="BQKI01000079">
    <property type="protein sequence ID" value="GJN26414.1"/>
    <property type="molecule type" value="Genomic_DNA"/>
</dbReference>
<dbReference type="AlphaFoldDB" id="A0AAV5ESN9"/>
<proteinExistence type="predicted"/>
<accession>A0AAV5ESN9</accession>
<evidence type="ECO:0000256" key="1">
    <source>
        <dbReference type="SAM" id="MobiDB-lite"/>
    </source>
</evidence>
<gene>
    <name evidence="2" type="primary">gb14342</name>
    <name evidence="2" type="ORF">PR202_gb14342</name>
</gene>
<evidence type="ECO:0000313" key="2">
    <source>
        <dbReference type="EMBL" id="GJN26414.1"/>
    </source>
</evidence>
<reference evidence="2" key="1">
    <citation type="journal article" date="2018" name="DNA Res.">
        <title>Multiple hybrid de novo genome assembly of finger millet, an orphan allotetraploid crop.</title>
        <authorList>
            <person name="Hatakeyama M."/>
            <person name="Aluri S."/>
            <person name="Balachadran M.T."/>
            <person name="Sivarajan S.R."/>
            <person name="Patrignani A."/>
            <person name="Gruter S."/>
            <person name="Poveda L."/>
            <person name="Shimizu-Inatsugi R."/>
            <person name="Baeten J."/>
            <person name="Francoijs K.J."/>
            <person name="Nataraja K.N."/>
            <person name="Reddy Y.A.N."/>
            <person name="Phadnis S."/>
            <person name="Ravikumar R.L."/>
            <person name="Schlapbach R."/>
            <person name="Sreeman S.M."/>
            <person name="Shimizu K.K."/>
        </authorList>
    </citation>
    <scope>NUCLEOTIDE SEQUENCE</scope>
</reference>
<name>A0AAV5ESN9_ELECO</name>
<organism evidence="2 3">
    <name type="scientific">Eleusine coracana subsp. coracana</name>
    <dbReference type="NCBI Taxonomy" id="191504"/>
    <lineage>
        <taxon>Eukaryota</taxon>
        <taxon>Viridiplantae</taxon>
        <taxon>Streptophyta</taxon>
        <taxon>Embryophyta</taxon>
        <taxon>Tracheophyta</taxon>
        <taxon>Spermatophyta</taxon>
        <taxon>Magnoliopsida</taxon>
        <taxon>Liliopsida</taxon>
        <taxon>Poales</taxon>
        <taxon>Poaceae</taxon>
        <taxon>PACMAD clade</taxon>
        <taxon>Chloridoideae</taxon>
        <taxon>Cynodonteae</taxon>
        <taxon>Eleusininae</taxon>
        <taxon>Eleusine</taxon>
    </lineage>
</organism>
<sequence length="143" mass="15323">MASGGAGEAWRCTGSPASADWGRVRSKLHVTGGGLNPSRVSRVDGVGAERDGLRRRREATGQGGQPCSHGGVGFVLPYDTLMVLTELYTDSPNAQIGSRSHTCLLSTRFIAFDGHGTCDIACVGRCSWRPMSRCTLRQEWLTP</sequence>
<protein>
    <submittedName>
        <fullName evidence="2">Uncharacterized protein</fullName>
    </submittedName>
</protein>
<dbReference type="Proteomes" id="UP001054889">
    <property type="component" value="Unassembled WGS sequence"/>
</dbReference>
<keyword evidence="3" id="KW-1185">Reference proteome</keyword>
<feature type="region of interest" description="Disordered" evidence="1">
    <location>
        <begin position="37"/>
        <end position="66"/>
    </location>
</feature>